<keyword evidence="1 5" id="KW-0732">Signal</keyword>
<protein>
    <submittedName>
        <fullName evidence="7">MliC family protein</fullName>
    </submittedName>
</protein>
<comment type="caution">
    <text evidence="7">The sequence shown here is derived from an EMBL/GenBank/DDBJ whole genome shotgun (WGS) entry which is preliminary data.</text>
</comment>
<dbReference type="Pfam" id="PF09864">
    <property type="entry name" value="MliC"/>
    <property type="match status" value="1"/>
</dbReference>
<dbReference type="Proteomes" id="UP001597475">
    <property type="component" value="Unassembled WGS sequence"/>
</dbReference>
<evidence type="ECO:0000313" key="8">
    <source>
        <dbReference type="Proteomes" id="UP001597475"/>
    </source>
</evidence>
<feature type="signal peptide" evidence="5">
    <location>
        <begin position="1"/>
        <end position="21"/>
    </location>
</feature>
<gene>
    <name evidence="7" type="ORF">ACFSR9_14030</name>
</gene>
<dbReference type="Gene3D" id="2.40.128.200">
    <property type="match status" value="1"/>
</dbReference>
<sequence>MKTFTTVSALLAALVLSPALAVGGAAQPVAISYRTFHYTCDAGRKVDVSYVNYGKNGPRFAVLNYAGRTYGLAQAVSASGARYASLYGPDVSSGGLEWWEAKGEGTLSRFVGSDTRNTAALLTGCTLRR</sequence>
<evidence type="ECO:0000256" key="1">
    <source>
        <dbReference type="ARBA" id="ARBA00022729"/>
    </source>
</evidence>
<proteinExistence type="predicted"/>
<dbReference type="SUPFAM" id="SSF141488">
    <property type="entry name" value="YdhA-like"/>
    <property type="match status" value="1"/>
</dbReference>
<dbReference type="InterPro" id="IPR036328">
    <property type="entry name" value="MliC_sf"/>
</dbReference>
<keyword evidence="2" id="KW-0472">Membrane</keyword>
<evidence type="ECO:0000313" key="7">
    <source>
        <dbReference type="EMBL" id="MFD2610543.1"/>
    </source>
</evidence>
<dbReference type="RefSeq" id="WP_386846778.1">
    <property type="nucleotide sequence ID" value="NZ_JBHUMK010000068.1"/>
</dbReference>
<keyword evidence="8" id="KW-1185">Reference proteome</keyword>
<organism evidence="7 8">
    <name type="scientific">Deinococcus taklimakanensis</name>
    <dbReference type="NCBI Taxonomy" id="536443"/>
    <lineage>
        <taxon>Bacteria</taxon>
        <taxon>Thermotogati</taxon>
        <taxon>Deinococcota</taxon>
        <taxon>Deinococci</taxon>
        <taxon>Deinococcales</taxon>
        <taxon>Deinococcaceae</taxon>
        <taxon>Deinococcus</taxon>
    </lineage>
</organism>
<dbReference type="InterPro" id="IPR018660">
    <property type="entry name" value="MliC"/>
</dbReference>
<keyword evidence="3" id="KW-0564">Palmitate</keyword>
<name>A0ABW5P7W4_9DEIO</name>
<dbReference type="EMBL" id="JBHUMK010000068">
    <property type="protein sequence ID" value="MFD2610543.1"/>
    <property type="molecule type" value="Genomic_DNA"/>
</dbReference>
<evidence type="ECO:0000259" key="6">
    <source>
        <dbReference type="Pfam" id="PF09864"/>
    </source>
</evidence>
<keyword evidence="4" id="KW-0449">Lipoprotein</keyword>
<evidence type="ECO:0000256" key="4">
    <source>
        <dbReference type="ARBA" id="ARBA00023288"/>
    </source>
</evidence>
<feature type="domain" description="C-type lysozyme inhibitor" evidence="6">
    <location>
        <begin position="38"/>
        <end position="111"/>
    </location>
</feature>
<evidence type="ECO:0000256" key="2">
    <source>
        <dbReference type="ARBA" id="ARBA00023136"/>
    </source>
</evidence>
<accession>A0ABW5P7W4</accession>
<reference evidence="8" key="1">
    <citation type="journal article" date="2019" name="Int. J. Syst. Evol. Microbiol.">
        <title>The Global Catalogue of Microorganisms (GCM) 10K type strain sequencing project: providing services to taxonomists for standard genome sequencing and annotation.</title>
        <authorList>
            <consortium name="The Broad Institute Genomics Platform"/>
            <consortium name="The Broad Institute Genome Sequencing Center for Infectious Disease"/>
            <person name="Wu L."/>
            <person name="Ma J."/>
        </authorList>
    </citation>
    <scope>NUCLEOTIDE SEQUENCE [LARGE SCALE GENOMIC DNA]</scope>
    <source>
        <strain evidence="8">KCTC 33842</strain>
    </source>
</reference>
<feature type="chain" id="PRO_5047463165" evidence="5">
    <location>
        <begin position="22"/>
        <end position="129"/>
    </location>
</feature>
<evidence type="ECO:0000256" key="3">
    <source>
        <dbReference type="ARBA" id="ARBA00023139"/>
    </source>
</evidence>
<evidence type="ECO:0000256" key="5">
    <source>
        <dbReference type="SAM" id="SignalP"/>
    </source>
</evidence>